<reference evidence="2" key="1">
    <citation type="submission" date="2021-02" db="EMBL/GenBank/DDBJ databases">
        <title>Natrosporangium hydrolyticum gen. nov., sp. nov, a haloalkaliphilic actinobacterium from a soda solonchak soil.</title>
        <authorList>
            <person name="Sorokin D.Y."/>
            <person name="Khijniak T.V."/>
            <person name="Zakharycheva A.P."/>
            <person name="Boueva O.V."/>
            <person name="Ariskina E.V."/>
            <person name="Hahnke R.L."/>
            <person name="Bunk B."/>
            <person name="Sproer C."/>
            <person name="Schumann P."/>
            <person name="Evtushenko L.I."/>
            <person name="Kublanov I.V."/>
        </authorList>
    </citation>
    <scope>NUCLEOTIDE SEQUENCE</scope>
    <source>
        <strain evidence="2">DSM 106523</strain>
    </source>
</reference>
<dbReference type="KEGG" id="nhy:JQS43_25035"/>
<evidence type="ECO:0000313" key="2">
    <source>
        <dbReference type="EMBL" id="QSB14683.1"/>
    </source>
</evidence>
<sequence length="47" mass="4738">MTAVFNAWPLGAAGGPGQPVEPGQPVDPPAELGGDDPEPLPEGYEPI</sequence>
<dbReference type="Proteomes" id="UP000662857">
    <property type="component" value="Chromosome"/>
</dbReference>
<dbReference type="AlphaFoldDB" id="A0A895YH18"/>
<keyword evidence="3" id="KW-1185">Reference proteome</keyword>
<name>A0A895YH18_9ACTN</name>
<dbReference type="EMBL" id="CP070499">
    <property type="protein sequence ID" value="QSB14683.1"/>
    <property type="molecule type" value="Genomic_DNA"/>
</dbReference>
<protein>
    <submittedName>
        <fullName evidence="2">Uncharacterized protein</fullName>
    </submittedName>
</protein>
<accession>A0A895YH18</accession>
<feature type="region of interest" description="Disordered" evidence="1">
    <location>
        <begin position="1"/>
        <end position="47"/>
    </location>
</feature>
<gene>
    <name evidence="2" type="ORF">JQS43_25035</name>
</gene>
<evidence type="ECO:0000313" key="3">
    <source>
        <dbReference type="Proteomes" id="UP000662857"/>
    </source>
</evidence>
<organism evidence="2 3">
    <name type="scientific">Natronosporangium hydrolyticum</name>
    <dbReference type="NCBI Taxonomy" id="2811111"/>
    <lineage>
        <taxon>Bacteria</taxon>
        <taxon>Bacillati</taxon>
        <taxon>Actinomycetota</taxon>
        <taxon>Actinomycetes</taxon>
        <taxon>Micromonosporales</taxon>
        <taxon>Micromonosporaceae</taxon>
        <taxon>Natronosporangium</taxon>
    </lineage>
</organism>
<dbReference type="RefSeq" id="WP_239676834.1">
    <property type="nucleotide sequence ID" value="NZ_CP070499.1"/>
</dbReference>
<proteinExistence type="predicted"/>
<evidence type="ECO:0000256" key="1">
    <source>
        <dbReference type="SAM" id="MobiDB-lite"/>
    </source>
</evidence>